<dbReference type="EMBL" id="CP097507">
    <property type="protein sequence ID" value="URE07566.1"/>
    <property type="molecule type" value="Genomic_DNA"/>
</dbReference>
<dbReference type="GO" id="GO:0005956">
    <property type="term" value="C:protein kinase CK2 complex"/>
    <property type="evidence" value="ECO:0007669"/>
    <property type="project" value="TreeGrafter"/>
</dbReference>
<reference evidence="6" key="1">
    <citation type="submission" date="2022-05" db="EMBL/GenBank/DDBJ databases">
        <title>The Musa troglodytarum L. genome provides insights into the mechanism of non-climacteric behaviour and enrichment of carotenoids.</title>
        <authorList>
            <person name="Wang J."/>
        </authorList>
    </citation>
    <scope>NUCLEOTIDE SEQUENCE</scope>
    <source>
        <tissue evidence="6">Leaf</tissue>
    </source>
</reference>
<dbReference type="GO" id="GO:0051726">
    <property type="term" value="P:regulation of cell cycle"/>
    <property type="evidence" value="ECO:0007669"/>
    <property type="project" value="TreeGrafter"/>
</dbReference>
<sequence>RRALDDAIAPSPLGSFPLHRLRNRHASSLSPSSDLPSAIDEISEEGDGCAVSKARASTDVNVVRPKEYRDYESLTVQWGNQDDYEVVRKVGRGKYIEVFEGLDVTNNKRCIIKILMPVKEKKALDYCHSQGIMHRDVKPHNVMIDHELRKLQLIDWGLAEFYHPGKEYNVGVASRYFARNLSFMAMTIMIGLLKLPRQGKKPWSKFIHADNQHLVSPEVDSRQQEILERDEASIGSWDFEMAHPCFGLQRTVGQVDCFDHP</sequence>
<dbReference type="Proteomes" id="UP001055439">
    <property type="component" value="Chromosome 5"/>
</dbReference>
<evidence type="ECO:0000256" key="3">
    <source>
        <dbReference type="ARBA" id="ARBA00061236"/>
    </source>
</evidence>
<dbReference type="InterPro" id="IPR045216">
    <property type="entry name" value="CK2_alpha"/>
</dbReference>
<dbReference type="Gene3D" id="3.30.200.20">
    <property type="entry name" value="Phosphorylase Kinase, domain 1"/>
    <property type="match status" value="1"/>
</dbReference>
<accession>A0A9E7K7R3</accession>
<dbReference type="SMART" id="SM00220">
    <property type="entry name" value="S_TKc"/>
    <property type="match status" value="1"/>
</dbReference>
<dbReference type="PROSITE" id="PS50011">
    <property type="entry name" value="PROTEIN_KINASE_DOM"/>
    <property type="match status" value="1"/>
</dbReference>
<evidence type="ECO:0000256" key="1">
    <source>
        <dbReference type="ARBA" id="ARBA00022741"/>
    </source>
</evidence>
<comment type="catalytic activity">
    <reaction evidence="4">
        <text>L-seryl-[protein] + ATP = O-phospho-L-seryl-[protein] + ADP + H(+)</text>
        <dbReference type="Rhea" id="RHEA:17989"/>
        <dbReference type="Rhea" id="RHEA-COMP:9863"/>
        <dbReference type="Rhea" id="RHEA-COMP:11604"/>
        <dbReference type="ChEBI" id="CHEBI:15378"/>
        <dbReference type="ChEBI" id="CHEBI:29999"/>
        <dbReference type="ChEBI" id="CHEBI:30616"/>
        <dbReference type="ChEBI" id="CHEBI:83421"/>
        <dbReference type="ChEBI" id="CHEBI:456216"/>
        <dbReference type="EC" id="2.7.11.1"/>
    </reaction>
</comment>
<comment type="function">
    <text evidence="4">Casein kinases are operationally defined by their preferential utilization of acidic proteins as substrates.</text>
</comment>
<dbReference type="GO" id="GO:0004674">
    <property type="term" value="F:protein serine/threonine kinase activity"/>
    <property type="evidence" value="ECO:0007669"/>
    <property type="project" value="UniProtKB-UniRule"/>
</dbReference>
<evidence type="ECO:0000256" key="2">
    <source>
        <dbReference type="ARBA" id="ARBA00022840"/>
    </source>
</evidence>
<keyword evidence="4 6" id="KW-0418">Kinase</keyword>
<name>A0A9E7K7R3_9LILI</name>
<keyword evidence="7" id="KW-1185">Reference proteome</keyword>
<dbReference type="Gene3D" id="1.10.510.10">
    <property type="entry name" value="Transferase(Phosphotransferase) domain 1"/>
    <property type="match status" value="1"/>
</dbReference>
<evidence type="ECO:0000313" key="7">
    <source>
        <dbReference type="Proteomes" id="UP001055439"/>
    </source>
</evidence>
<dbReference type="InterPro" id="IPR011009">
    <property type="entry name" value="Kinase-like_dom_sf"/>
</dbReference>
<feature type="non-terminal residue" evidence="6">
    <location>
        <position position="1"/>
    </location>
</feature>
<dbReference type="AlphaFoldDB" id="A0A9E7K7R3"/>
<evidence type="ECO:0000259" key="5">
    <source>
        <dbReference type="PROSITE" id="PS50011"/>
    </source>
</evidence>
<dbReference type="GO" id="GO:0005829">
    <property type="term" value="C:cytosol"/>
    <property type="evidence" value="ECO:0007669"/>
    <property type="project" value="TreeGrafter"/>
</dbReference>
<dbReference type="EC" id="2.7.11.1" evidence="4"/>
<dbReference type="GO" id="GO:0009648">
    <property type="term" value="P:photoperiodism"/>
    <property type="evidence" value="ECO:0007669"/>
    <property type="project" value="UniProtKB-ARBA"/>
</dbReference>
<dbReference type="PROSITE" id="PS00108">
    <property type="entry name" value="PROTEIN_KINASE_ST"/>
    <property type="match status" value="1"/>
</dbReference>
<dbReference type="PANTHER" id="PTHR24054">
    <property type="entry name" value="CASEIN KINASE II SUBUNIT ALPHA"/>
    <property type="match status" value="1"/>
</dbReference>
<dbReference type="GO" id="GO:0106310">
    <property type="term" value="F:protein serine kinase activity"/>
    <property type="evidence" value="ECO:0007669"/>
    <property type="project" value="UniProtKB-UniRule"/>
</dbReference>
<keyword evidence="1 4" id="KW-0547">Nucleotide-binding</keyword>
<organism evidence="6 7">
    <name type="scientific">Musa troglodytarum</name>
    <name type="common">fe'i banana</name>
    <dbReference type="NCBI Taxonomy" id="320322"/>
    <lineage>
        <taxon>Eukaryota</taxon>
        <taxon>Viridiplantae</taxon>
        <taxon>Streptophyta</taxon>
        <taxon>Embryophyta</taxon>
        <taxon>Tracheophyta</taxon>
        <taxon>Spermatophyta</taxon>
        <taxon>Magnoliopsida</taxon>
        <taxon>Liliopsida</taxon>
        <taxon>Zingiberales</taxon>
        <taxon>Musaceae</taxon>
        <taxon>Musa</taxon>
    </lineage>
</organism>
<gene>
    <name evidence="6" type="ORF">MUK42_24608</name>
</gene>
<evidence type="ECO:0000313" key="6">
    <source>
        <dbReference type="EMBL" id="URE07566.1"/>
    </source>
</evidence>
<proteinExistence type="inferred from homology"/>
<comment type="similarity">
    <text evidence="3 4">Belongs to the protein kinase superfamily. Ser/Thr protein kinase family. CK2 subfamily.</text>
</comment>
<dbReference type="FunFam" id="3.30.200.20:FF:000088">
    <property type="entry name" value="Casein kinase II subunit alpha"/>
    <property type="match status" value="1"/>
</dbReference>
<keyword evidence="4" id="KW-0723">Serine/threonine-protein kinase</keyword>
<dbReference type="GO" id="GO:0005634">
    <property type="term" value="C:nucleus"/>
    <property type="evidence" value="ECO:0007669"/>
    <property type="project" value="TreeGrafter"/>
</dbReference>
<feature type="domain" description="Protein kinase" evidence="5">
    <location>
        <begin position="1"/>
        <end position="261"/>
    </location>
</feature>
<dbReference type="PANTHER" id="PTHR24054:SF56">
    <property type="entry name" value="CASEIN KINASE II SUBUNIT ALPHA-1"/>
    <property type="match status" value="1"/>
</dbReference>
<evidence type="ECO:0000256" key="4">
    <source>
        <dbReference type="RuleBase" id="RU369118"/>
    </source>
</evidence>
<dbReference type="InterPro" id="IPR008271">
    <property type="entry name" value="Ser/Thr_kinase_AS"/>
</dbReference>
<keyword evidence="2 4" id="KW-0067">ATP-binding</keyword>
<keyword evidence="4" id="KW-0808">Transferase</keyword>
<dbReference type="Pfam" id="PF00069">
    <property type="entry name" value="Pkinase"/>
    <property type="match status" value="1"/>
</dbReference>
<dbReference type="InterPro" id="IPR000719">
    <property type="entry name" value="Prot_kinase_dom"/>
</dbReference>
<dbReference type="SUPFAM" id="SSF56112">
    <property type="entry name" value="Protein kinase-like (PK-like)"/>
    <property type="match status" value="1"/>
</dbReference>
<dbReference type="GO" id="GO:0005524">
    <property type="term" value="F:ATP binding"/>
    <property type="evidence" value="ECO:0007669"/>
    <property type="project" value="UniProtKB-UniRule"/>
</dbReference>
<dbReference type="GO" id="GO:0010229">
    <property type="term" value="P:inflorescence development"/>
    <property type="evidence" value="ECO:0007669"/>
    <property type="project" value="UniProtKB-ARBA"/>
</dbReference>
<dbReference type="OrthoDB" id="10254671at2759"/>
<protein>
    <recommendedName>
        <fullName evidence="4">Casein kinase II subunit alpha</fullName>
        <shortName evidence="4">CK II alpha</shortName>
        <ecNumber evidence="4">2.7.11.1</ecNumber>
    </recommendedName>
</protein>
<comment type="catalytic activity">
    <reaction evidence="4">
        <text>L-threonyl-[protein] + ATP = O-phospho-L-threonyl-[protein] + ADP + H(+)</text>
        <dbReference type="Rhea" id="RHEA:46608"/>
        <dbReference type="Rhea" id="RHEA-COMP:11060"/>
        <dbReference type="Rhea" id="RHEA-COMP:11605"/>
        <dbReference type="ChEBI" id="CHEBI:15378"/>
        <dbReference type="ChEBI" id="CHEBI:30013"/>
        <dbReference type="ChEBI" id="CHEBI:30616"/>
        <dbReference type="ChEBI" id="CHEBI:61977"/>
        <dbReference type="ChEBI" id="CHEBI:456216"/>
        <dbReference type="EC" id="2.7.11.1"/>
    </reaction>
</comment>